<keyword evidence="1" id="KW-1133">Transmembrane helix</keyword>
<organism evidence="3">
    <name type="scientific">Solanum lycopersicum</name>
    <name type="common">Tomato</name>
    <name type="synonym">Lycopersicon esculentum</name>
    <dbReference type="NCBI Taxonomy" id="4081"/>
    <lineage>
        <taxon>Eukaryota</taxon>
        <taxon>Viridiplantae</taxon>
        <taxon>Streptophyta</taxon>
        <taxon>Embryophyta</taxon>
        <taxon>Tracheophyta</taxon>
        <taxon>Spermatophyta</taxon>
        <taxon>Magnoliopsida</taxon>
        <taxon>eudicotyledons</taxon>
        <taxon>Gunneridae</taxon>
        <taxon>Pentapetalae</taxon>
        <taxon>asterids</taxon>
        <taxon>lamiids</taxon>
        <taxon>Solanales</taxon>
        <taxon>Solanaceae</taxon>
        <taxon>Solanoideae</taxon>
        <taxon>Solaneae</taxon>
        <taxon>Solanum</taxon>
        <taxon>Solanum subgen. Lycopersicon</taxon>
    </lineage>
</organism>
<name>A0A3Q7IF90_SOLLC</name>
<reference evidence="3" key="1">
    <citation type="journal article" date="2012" name="Nature">
        <title>The tomato genome sequence provides insights into fleshy fruit evolution.</title>
        <authorList>
            <consortium name="Tomato Genome Consortium"/>
        </authorList>
    </citation>
    <scope>NUCLEOTIDE SEQUENCE [LARGE SCALE GENOMIC DNA]</scope>
    <source>
        <strain evidence="3">cv. Heinz 1706</strain>
    </source>
</reference>
<dbReference type="AlphaFoldDB" id="A0A3Q7IF90"/>
<evidence type="ECO:0000313" key="4">
    <source>
        <dbReference type="Proteomes" id="UP000004994"/>
    </source>
</evidence>
<feature type="transmembrane region" description="Helical" evidence="1">
    <location>
        <begin position="22"/>
        <end position="41"/>
    </location>
</feature>
<feature type="transmembrane region" description="Helical" evidence="1">
    <location>
        <begin position="53"/>
        <end position="78"/>
    </location>
</feature>
<evidence type="ECO:0000256" key="2">
    <source>
        <dbReference type="SAM" id="SignalP"/>
    </source>
</evidence>
<dbReference type="InParanoid" id="A0A3Q7IF90"/>
<dbReference type="Proteomes" id="UP000004994">
    <property type="component" value="Chromosome 8"/>
</dbReference>
<dbReference type="STRING" id="4081.A0A3Q7IF90"/>
<sequence length="104" mass="12074">MSLLHIFLFLGAYMWWSDQRMWIMRGLSSFPIGIIEYLMKLDHDQITRCNRGIIELGVASPMFVPLVTILIINLMAFVKDLVSYYKGENFDGLFLNTLIVCFGF</sequence>
<accession>A0A3Q7IF90</accession>
<evidence type="ECO:0000256" key="1">
    <source>
        <dbReference type="SAM" id="Phobius"/>
    </source>
</evidence>
<dbReference type="Gramene" id="Solyc08g008405.1.1">
    <property type="protein sequence ID" value="Solyc08g008405.1.1"/>
    <property type="gene ID" value="Solyc08g008405.1"/>
</dbReference>
<evidence type="ECO:0000313" key="3">
    <source>
        <dbReference type="EnsemblPlants" id="Solyc08g008405.1.1"/>
    </source>
</evidence>
<reference evidence="3" key="2">
    <citation type="submission" date="2019-01" db="UniProtKB">
        <authorList>
            <consortium name="EnsemblPlants"/>
        </authorList>
    </citation>
    <scope>IDENTIFICATION</scope>
    <source>
        <strain evidence="3">cv. Heinz 1706</strain>
    </source>
</reference>
<keyword evidence="1" id="KW-0472">Membrane</keyword>
<keyword evidence="2" id="KW-0732">Signal</keyword>
<feature type="signal peptide" evidence="2">
    <location>
        <begin position="1"/>
        <end position="19"/>
    </location>
</feature>
<proteinExistence type="predicted"/>
<dbReference type="EnsemblPlants" id="Solyc08g008405.1.1">
    <property type="protein sequence ID" value="Solyc08g008405.1.1"/>
    <property type="gene ID" value="Solyc08g008405.1"/>
</dbReference>
<protein>
    <submittedName>
        <fullName evidence="3">Uncharacterized protein</fullName>
    </submittedName>
</protein>
<keyword evidence="1" id="KW-0812">Transmembrane</keyword>
<feature type="chain" id="PRO_5018677538" evidence="2">
    <location>
        <begin position="20"/>
        <end position="104"/>
    </location>
</feature>
<dbReference type="PANTHER" id="PTHR13301">
    <property type="entry name" value="X-BOX TRANSCRIPTION FACTOR-RELATED"/>
    <property type="match status" value="1"/>
</dbReference>
<keyword evidence="4" id="KW-1185">Reference proteome</keyword>